<evidence type="ECO:0000313" key="2">
    <source>
        <dbReference type="Proteomes" id="UP001248819"/>
    </source>
</evidence>
<keyword evidence="2" id="KW-1185">Reference proteome</keyword>
<protein>
    <submittedName>
        <fullName evidence="1">Uncharacterized protein</fullName>
    </submittedName>
</protein>
<sequence>MVVDDFSEDSIEASLSIDISAEDIRRKILESISNTAKPFIHSIHTHKNSDWNEDSLTQVFIAQNTVQLQKLSTSLMVATQYRDIYHKTKGIPDVFYSMIEEGRDHKPSFVMEAKRLPTPISSREKEYVVGKTTAGNPNGGIERFKLGKHGAGHSHCGMLAFVEKEEYQYWLKNINSWIAELYPIWSESELLKLQKNYAHYSHYKSKVEREKDEVNLDHFWIKI</sequence>
<accession>A0ABU3CYA3</accession>
<dbReference type="Proteomes" id="UP001248819">
    <property type="component" value="Unassembled WGS sequence"/>
</dbReference>
<evidence type="ECO:0000313" key="1">
    <source>
        <dbReference type="EMBL" id="MDT0651223.1"/>
    </source>
</evidence>
<name>A0ABU3CYA3_9FLAO</name>
<comment type="caution">
    <text evidence="1">The sequence shown here is derived from an EMBL/GenBank/DDBJ whole genome shotgun (WGS) entry which is preliminary data.</text>
</comment>
<dbReference type="EMBL" id="JAVRHP010000091">
    <property type="protein sequence ID" value="MDT0651223.1"/>
    <property type="molecule type" value="Genomic_DNA"/>
</dbReference>
<gene>
    <name evidence="1" type="ORF">RM529_13780</name>
</gene>
<proteinExistence type="predicted"/>
<dbReference type="RefSeq" id="WP_051935781.1">
    <property type="nucleotide sequence ID" value="NZ_JAVRHP010000091.1"/>
</dbReference>
<organism evidence="1 2">
    <name type="scientific">Autumnicola edwardsiae</name>
    <dbReference type="NCBI Taxonomy" id="3075594"/>
    <lineage>
        <taxon>Bacteria</taxon>
        <taxon>Pseudomonadati</taxon>
        <taxon>Bacteroidota</taxon>
        <taxon>Flavobacteriia</taxon>
        <taxon>Flavobacteriales</taxon>
        <taxon>Flavobacteriaceae</taxon>
        <taxon>Autumnicola</taxon>
    </lineage>
</organism>
<reference evidence="1 2" key="1">
    <citation type="submission" date="2023-09" db="EMBL/GenBank/DDBJ databases">
        <authorList>
            <person name="Rey-Velasco X."/>
        </authorList>
    </citation>
    <scope>NUCLEOTIDE SEQUENCE [LARGE SCALE GENOMIC DNA]</scope>
    <source>
        <strain evidence="1 2">F297</strain>
    </source>
</reference>